<protein>
    <submittedName>
        <fullName evidence="2">Uncharacterized protein</fullName>
    </submittedName>
</protein>
<reference evidence="3" key="1">
    <citation type="submission" date="2018-03" db="EMBL/GenBank/DDBJ databases">
        <authorList>
            <person name="Robinson P."/>
            <person name="Figel D."/>
            <person name="Zack K.M."/>
            <person name="Garlena R.A."/>
            <person name="Russell D.A."/>
            <person name="Pope W.H."/>
            <person name="Jacobs-Sera D."/>
            <person name="Hatfull G.F."/>
        </authorList>
    </citation>
    <scope>NUCLEOTIDE SEQUENCE [LARGE SCALE GENOMIC DNA]</scope>
</reference>
<proteinExistence type="predicted"/>
<evidence type="ECO:0000313" key="2">
    <source>
        <dbReference type="EMBL" id="AVP43169.1"/>
    </source>
</evidence>
<name>A0A2P1N591_9CAUD</name>
<gene>
    <name evidence="2" type="primary">71</name>
    <name evidence="2" type="ORF">PBI_BIGMAMA_71</name>
</gene>
<organism evidence="2 3">
    <name type="scientific">Mycobacterium phage BigMama</name>
    <dbReference type="NCBI Taxonomy" id="2126786"/>
    <lineage>
        <taxon>Viruses</taxon>
        <taxon>Duplodnaviria</taxon>
        <taxon>Heunggongvirae</taxon>
        <taxon>Uroviricota</taxon>
        <taxon>Caudoviricetes</taxon>
        <taxon>Dclasvirinae</taxon>
        <taxon>Plotvirus</taxon>
        <taxon>Plotvirus plot</taxon>
    </lineage>
</organism>
<evidence type="ECO:0000313" key="3">
    <source>
        <dbReference type="Proteomes" id="UP000241872"/>
    </source>
</evidence>
<evidence type="ECO:0000256" key="1">
    <source>
        <dbReference type="SAM" id="MobiDB-lite"/>
    </source>
</evidence>
<feature type="region of interest" description="Disordered" evidence="1">
    <location>
        <begin position="1"/>
        <end position="29"/>
    </location>
</feature>
<dbReference type="EMBL" id="MH025888">
    <property type="protein sequence ID" value="AVP43169.1"/>
    <property type="molecule type" value="Genomic_DNA"/>
</dbReference>
<dbReference type="Proteomes" id="UP000241872">
    <property type="component" value="Segment"/>
</dbReference>
<sequence>MRRAGMNDINPTVVKSQNDDQYKNPNPKDAFTFGRTCPDCAGGLQFKWDRMKFRPRRKVWICPACYEIELEGLPPINTVGPASEEEECPVE</sequence>
<accession>A0A2P1N591</accession>